<dbReference type="NCBIfam" id="TIGR04354">
    <property type="entry name" value="amphi-Trp"/>
    <property type="match status" value="1"/>
</dbReference>
<dbReference type="EMBL" id="AOJJ01000003">
    <property type="protein sequence ID" value="EMA72780.1"/>
    <property type="molecule type" value="Genomic_DNA"/>
</dbReference>
<reference evidence="1 2" key="1">
    <citation type="journal article" date="2014" name="PLoS Genet.">
        <title>Phylogenetically driven sequencing of extremely halophilic archaea reveals strategies for static and dynamic osmo-response.</title>
        <authorList>
            <person name="Becker E.A."/>
            <person name="Seitzer P.M."/>
            <person name="Tritt A."/>
            <person name="Larsen D."/>
            <person name="Krusor M."/>
            <person name="Yao A.I."/>
            <person name="Wu D."/>
            <person name="Madern D."/>
            <person name="Eisen J.A."/>
            <person name="Darling A.E."/>
            <person name="Facciotti M.T."/>
        </authorList>
    </citation>
    <scope>NUCLEOTIDE SEQUENCE [LARGE SCALE GENOMIC DNA]</scope>
    <source>
        <strain evidence="1 2">JCM 13916</strain>
    </source>
</reference>
<organism evidence="1 2">
    <name type="scientific">Halorubrum distributum JCM 13916</name>
    <dbReference type="NCBI Taxonomy" id="1230455"/>
    <lineage>
        <taxon>Archaea</taxon>
        <taxon>Methanobacteriati</taxon>
        <taxon>Methanobacteriota</taxon>
        <taxon>Stenosarchaea group</taxon>
        <taxon>Halobacteria</taxon>
        <taxon>Halobacteriales</taxon>
        <taxon>Haloferacaceae</taxon>
        <taxon>Halorubrum</taxon>
        <taxon>Halorubrum distributum group</taxon>
    </lineage>
</organism>
<evidence type="ECO:0000313" key="1">
    <source>
        <dbReference type="EMBL" id="EMA72780.1"/>
    </source>
</evidence>
<sequence length="113" mass="12806">MKFYLLQSTICCWIMPEVPAEKEEEPSIETVTDGYFEEEYYIGAADAGDFLIELGEQFKNKDEITITGDDWELPFAFGEPVKLDIEFEGDGEPELEIEVELSGRIGDDTPDIV</sequence>
<dbReference type="AlphaFoldDB" id="M0PV88"/>
<name>M0PV88_9EURY</name>
<gene>
    <name evidence="1" type="ORF">C462_00007</name>
</gene>
<dbReference type="InterPro" id="IPR027598">
    <property type="entry name" value="Amphi-Trp_dom"/>
</dbReference>
<comment type="caution">
    <text evidence="1">The sequence shown here is derived from an EMBL/GenBank/DDBJ whole genome shotgun (WGS) entry which is preliminary data.</text>
</comment>
<evidence type="ECO:0008006" key="3">
    <source>
        <dbReference type="Google" id="ProtNLM"/>
    </source>
</evidence>
<dbReference type="Proteomes" id="UP000011528">
    <property type="component" value="Unassembled WGS sequence"/>
</dbReference>
<proteinExistence type="predicted"/>
<accession>M0PV88</accession>
<dbReference type="STRING" id="1230455.C462_00007"/>
<protein>
    <recommendedName>
        <fullName evidence="3">Amphi-Trp domain-containing protein</fullName>
    </recommendedName>
</protein>
<evidence type="ECO:0000313" key="2">
    <source>
        <dbReference type="Proteomes" id="UP000011528"/>
    </source>
</evidence>
<dbReference type="PATRIC" id="fig|1230455.3.peg.2"/>